<dbReference type="OrthoDB" id="10439871at2759"/>
<name>A0A8X7QSI6_BRACI</name>
<evidence type="ECO:0000313" key="2">
    <source>
        <dbReference type="EMBL" id="KAG2275723.1"/>
    </source>
</evidence>
<reference evidence="2 3" key="1">
    <citation type="submission" date="2020-02" db="EMBL/GenBank/DDBJ databases">
        <authorList>
            <person name="Ma Q."/>
            <person name="Huang Y."/>
            <person name="Song X."/>
            <person name="Pei D."/>
        </authorList>
    </citation>
    <scope>NUCLEOTIDE SEQUENCE [LARGE SCALE GENOMIC DNA]</scope>
    <source>
        <strain evidence="2">Sxm20200214</strain>
        <tissue evidence="2">Leaf</tissue>
    </source>
</reference>
<comment type="caution">
    <text evidence="2">The sequence shown here is derived from an EMBL/GenBank/DDBJ whole genome shotgun (WGS) entry which is preliminary data.</text>
</comment>
<evidence type="ECO:0000256" key="1">
    <source>
        <dbReference type="SAM" id="MobiDB-lite"/>
    </source>
</evidence>
<protein>
    <submittedName>
        <fullName evidence="2">Uncharacterized protein</fullName>
    </submittedName>
</protein>
<proteinExistence type="predicted"/>
<gene>
    <name evidence="2" type="ORF">Bca52824_058278</name>
</gene>
<feature type="region of interest" description="Disordered" evidence="1">
    <location>
        <begin position="133"/>
        <end position="178"/>
    </location>
</feature>
<sequence length="178" mass="19327">MMSTPVQGSVSANRLLRFRQRFSELCVHLIDSDKVIPTELFRFRPYDELRALANTNKQLPDIIGELNAIRSTINDRLPGQGADQQVSSSKMVHAQKIEPLTISELSQFINTADSQEGANAPEAALHEVVVPGTDEKDANTCNVAEEPSTSDASTAGGPASAKKQVAADRNARKKARVE</sequence>
<accession>A0A8X7QSI6</accession>
<keyword evidence="3" id="KW-1185">Reference proteome</keyword>
<feature type="compositionally biased region" description="Polar residues" evidence="1">
    <location>
        <begin position="139"/>
        <end position="153"/>
    </location>
</feature>
<dbReference type="AlphaFoldDB" id="A0A8X7QSI6"/>
<evidence type="ECO:0000313" key="3">
    <source>
        <dbReference type="Proteomes" id="UP000886595"/>
    </source>
</evidence>
<feature type="compositionally biased region" description="Basic and acidic residues" evidence="1">
    <location>
        <begin position="165"/>
        <end position="178"/>
    </location>
</feature>
<dbReference type="EMBL" id="JAAMPC010000012">
    <property type="protein sequence ID" value="KAG2275723.1"/>
    <property type="molecule type" value="Genomic_DNA"/>
</dbReference>
<organism evidence="2 3">
    <name type="scientific">Brassica carinata</name>
    <name type="common">Ethiopian mustard</name>
    <name type="synonym">Abyssinian cabbage</name>
    <dbReference type="NCBI Taxonomy" id="52824"/>
    <lineage>
        <taxon>Eukaryota</taxon>
        <taxon>Viridiplantae</taxon>
        <taxon>Streptophyta</taxon>
        <taxon>Embryophyta</taxon>
        <taxon>Tracheophyta</taxon>
        <taxon>Spermatophyta</taxon>
        <taxon>Magnoliopsida</taxon>
        <taxon>eudicotyledons</taxon>
        <taxon>Gunneridae</taxon>
        <taxon>Pentapetalae</taxon>
        <taxon>rosids</taxon>
        <taxon>malvids</taxon>
        <taxon>Brassicales</taxon>
        <taxon>Brassicaceae</taxon>
        <taxon>Brassiceae</taxon>
        <taxon>Brassica</taxon>
    </lineage>
</organism>
<dbReference type="Proteomes" id="UP000886595">
    <property type="component" value="Unassembled WGS sequence"/>
</dbReference>